<accession>U5NW12</accession>
<proteinExistence type="predicted"/>
<organism evidence="1">
    <name type="scientific">Micrococcus sp. V7</name>
    <dbReference type="NCBI Taxonomy" id="404582"/>
    <lineage>
        <taxon>Bacteria</taxon>
        <taxon>Bacillati</taxon>
        <taxon>Actinomycetota</taxon>
        <taxon>Actinomycetes</taxon>
        <taxon>Micrococcales</taxon>
        <taxon>Micrococcaceae</taxon>
        <taxon>Micrococcus</taxon>
    </lineage>
</organism>
<gene>
    <name evidence="1" type="ORF">LMV7_p00960</name>
</gene>
<reference evidence="1" key="1">
    <citation type="journal article" date="2013" name="Genome Announc.">
        <title>First complete sequence of a giant linear plasmid from a micrococcus strain isolated from an extremely high-altitude lake.</title>
        <authorList>
            <person name="Dib J.R."/>
            <person name="Schuldes J."/>
            <person name="Thurmer A."/>
            <person name="Farias M.E."/>
            <person name="Daniel R."/>
            <person name="Meinhardt F."/>
        </authorList>
    </citation>
    <scope>NUCLEOTIDE SEQUENCE</scope>
    <source>
        <strain evidence="1">V7</strain>
        <plasmid evidence="1">pLMV7</plasmid>
    </source>
</reference>
<evidence type="ECO:0000313" key="1">
    <source>
        <dbReference type="EMBL" id="AGY35517.1"/>
    </source>
</evidence>
<geneLocation type="plasmid" evidence="1">
    <name>pLMV7</name>
</geneLocation>
<keyword evidence="1" id="KW-0614">Plasmid</keyword>
<dbReference type="EMBL" id="KF577591">
    <property type="protein sequence ID" value="AGY35517.1"/>
    <property type="molecule type" value="Genomic_DNA"/>
</dbReference>
<protein>
    <submittedName>
        <fullName evidence="1">Uncharacterized protein</fullName>
    </submittedName>
</protein>
<name>U5NW12_9MICC</name>
<dbReference type="AlphaFoldDB" id="U5NW12"/>
<sequence length="179" mass="19500">MTTTTAANICQHGIDFNAVTTEGECPHCEWCDTCRRVALWDGESCHECGRVWGCQDHDNAFTLMRPQVDALVAALAHPPAHQYPRTVRMRTLVSQCAEAVAALAPIPHGITPRLRQAMLEATKRALLYPEPADTSENPNPFVVAQIDTNEWAVLRQHTATAGGLTIVARIGSDGFALLS</sequence>
<dbReference type="RefSeq" id="WP_023190176.1">
    <property type="nucleotide sequence ID" value="NC_022599.1"/>
</dbReference>